<dbReference type="OrthoDB" id="10433954at2759"/>
<comment type="caution">
    <text evidence="1">The sequence shown here is derived from an EMBL/GenBank/DDBJ whole genome shotgun (WGS) entry which is preliminary data.</text>
</comment>
<organism evidence="1 2">
    <name type="scientific">Nephila pilipes</name>
    <name type="common">Giant wood spider</name>
    <name type="synonym">Nephila maculata</name>
    <dbReference type="NCBI Taxonomy" id="299642"/>
    <lineage>
        <taxon>Eukaryota</taxon>
        <taxon>Metazoa</taxon>
        <taxon>Ecdysozoa</taxon>
        <taxon>Arthropoda</taxon>
        <taxon>Chelicerata</taxon>
        <taxon>Arachnida</taxon>
        <taxon>Araneae</taxon>
        <taxon>Araneomorphae</taxon>
        <taxon>Entelegynae</taxon>
        <taxon>Araneoidea</taxon>
        <taxon>Nephilidae</taxon>
        <taxon>Nephila</taxon>
    </lineage>
</organism>
<evidence type="ECO:0000313" key="2">
    <source>
        <dbReference type="Proteomes" id="UP000887013"/>
    </source>
</evidence>
<dbReference type="EMBL" id="BMAW01084449">
    <property type="protein sequence ID" value="GFU38822.1"/>
    <property type="molecule type" value="Genomic_DNA"/>
</dbReference>
<dbReference type="AlphaFoldDB" id="A0A8X6QRF9"/>
<name>A0A8X6QRF9_NEPPI</name>
<reference evidence="1" key="1">
    <citation type="submission" date="2020-08" db="EMBL/GenBank/DDBJ databases">
        <title>Multicomponent nature underlies the extraordinary mechanical properties of spider dragline silk.</title>
        <authorList>
            <person name="Kono N."/>
            <person name="Nakamura H."/>
            <person name="Mori M."/>
            <person name="Yoshida Y."/>
            <person name="Ohtoshi R."/>
            <person name="Malay A.D."/>
            <person name="Moran D.A.P."/>
            <person name="Tomita M."/>
            <person name="Numata K."/>
            <person name="Arakawa K."/>
        </authorList>
    </citation>
    <scope>NUCLEOTIDE SEQUENCE</scope>
</reference>
<keyword evidence="2" id="KW-1185">Reference proteome</keyword>
<gene>
    <name evidence="1" type="ORF">NPIL_666581</name>
</gene>
<evidence type="ECO:0000313" key="1">
    <source>
        <dbReference type="EMBL" id="GFU38822.1"/>
    </source>
</evidence>
<dbReference type="Proteomes" id="UP000887013">
    <property type="component" value="Unassembled WGS sequence"/>
</dbReference>
<accession>A0A8X6QRF9</accession>
<proteinExistence type="predicted"/>
<protein>
    <submittedName>
        <fullName evidence="1">Uncharacterized protein</fullName>
    </submittedName>
</protein>
<sequence>MISTQKGTNKTEMKMIDLVKLVIIASFLYIGHVQSRKSLELERNILNRIFDGYDPSIRPAGDNGTGM</sequence>